<dbReference type="CDD" id="cd03789">
    <property type="entry name" value="GT9_LPS_heptosyltransferase"/>
    <property type="match status" value="1"/>
</dbReference>
<organism evidence="3">
    <name type="scientific">Akkermansia muciniphila</name>
    <dbReference type="NCBI Taxonomy" id="239935"/>
    <lineage>
        <taxon>Bacteria</taxon>
        <taxon>Pseudomonadati</taxon>
        <taxon>Verrucomicrobiota</taxon>
        <taxon>Verrucomicrobiia</taxon>
        <taxon>Verrucomicrobiales</taxon>
        <taxon>Akkermansiaceae</taxon>
        <taxon>Akkermansia</taxon>
    </lineage>
</organism>
<dbReference type="AlphaFoldDB" id="A0A6N2UU99"/>
<dbReference type="InterPro" id="IPR051199">
    <property type="entry name" value="LPS_LOS_Heptosyltrfase"/>
</dbReference>
<dbReference type="EMBL" id="CACRSS010000020">
    <property type="protein sequence ID" value="VYT20877.1"/>
    <property type="molecule type" value="Genomic_DNA"/>
</dbReference>
<evidence type="ECO:0000256" key="1">
    <source>
        <dbReference type="ARBA" id="ARBA00022676"/>
    </source>
</evidence>
<protein>
    <submittedName>
        <fullName evidence="3">Lipopolysaccharide core biosynthesis protein</fullName>
    </submittedName>
</protein>
<dbReference type="OrthoDB" id="9797795at2"/>
<dbReference type="GeneID" id="84024324"/>
<sequence length="324" mass="36117">MPAQRILMIKHGALGDVVLAMGTMKRLRELHPEAHITLMTMGMFVPMAEQLGVFDDFIVDNRLPYRKLGATWGAIRSIVKGNFDVVYDLQESSRTRKRYYPAVRFLLDHDMDWVACNSGERRRLLKKGGFRFGRVVKEPFHLERVLTDLSFMHGEGLHFDELPERYVMMIPGCSPSHPYKRWPVENFCALARRLAERGISSVVIGTRAEAAEVEAIAASSPLAVSFLGKSTLMDIPQMALRSLACVGNDTGPTHMCAYAGVPVTAIFCHRTRKSAITARCISNLISPGSIEEITVDQAWSTLEPFLPPQEELEPAKMAATPQAS</sequence>
<evidence type="ECO:0000313" key="3">
    <source>
        <dbReference type="EMBL" id="VYT20877.1"/>
    </source>
</evidence>
<accession>A0A6N2UU99</accession>
<dbReference type="InterPro" id="IPR002201">
    <property type="entry name" value="Glyco_trans_9"/>
</dbReference>
<dbReference type="Pfam" id="PF01075">
    <property type="entry name" value="Glyco_transf_9"/>
    <property type="match status" value="1"/>
</dbReference>
<dbReference type="GO" id="GO:0008713">
    <property type="term" value="F:ADP-heptose-lipopolysaccharide heptosyltransferase activity"/>
    <property type="evidence" value="ECO:0007669"/>
    <property type="project" value="TreeGrafter"/>
</dbReference>
<dbReference type="RefSeq" id="WP_022396404.1">
    <property type="nucleotide sequence ID" value="NZ_CACRSS010000020.1"/>
</dbReference>
<keyword evidence="2" id="KW-0808">Transferase</keyword>
<gene>
    <name evidence="3" type="ORF">AMLFYP55_01086</name>
</gene>
<reference evidence="3" key="1">
    <citation type="submission" date="2019-11" db="EMBL/GenBank/DDBJ databases">
        <authorList>
            <person name="Feng L."/>
        </authorList>
    </citation>
    <scope>NUCLEOTIDE SEQUENCE</scope>
    <source>
        <strain evidence="3">AMuciniphilaLFYP55</strain>
    </source>
</reference>
<dbReference type="GO" id="GO:0005829">
    <property type="term" value="C:cytosol"/>
    <property type="evidence" value="ECO:0007669"/>
    <property type="project" value="TreeGrafter"/>
</dbReference>
<dbReference type="Gene3D" id="3.40.50.2000">
    <property type="entry name" value="Glycogen Phosphorylase B"/>
    <property type="match status" value="2"/>
</dbReference>
<name>A0A6N2UU99_9BACT</name>
<dbReference type="SUPFAM" id="SSF53756">
    <property type="entry name" value="UDP-Glycosyltransferase/glycogen phosphorylase"/>
    <property type="match status" value="1"/>
</dbReference>
<evidence type="ECO:0000256" key="2">
    <source>
        <dbReference type="ARBA" id="ARBA00022679"/>
    </source>
</evidence>
<dbReference type="PANTHER" id="PTHR30160">
    <property type="entry name" value="TETRAACYLDISACCHARIDE 4'-KINASE-RELATED"/>
    <property type="match status" value="1"/>
</dbReference>
<dbReference type="GO" id="GO:0009244">
    <property type="term" value="P:lipopolysaccharide core region biosynthetic process"/>
    <property type="evidence" value="ECO:0007669"/>
    <property type="project" value="TreeGrafter"/>
</dbReference>
<proteinExistence type="predicted"/>
<keyword evidence="1" id="KW-0328">Glycosyltransferase</keyword>